<dbReference type="Pfam" id="PF05239">
    <property type="entry name" value="PRC"/>
    <property type="match status" value="1"/>
</dbReference>
<accession>A0ABY5MJB2</accession>
<dbReference type="PANTHER" id="PTHR36505:SF1">
    <property type="entry name" value="BLR1072 PROTEIN"/>
    <property type="match status" value="1"/>
</dbReference>
<feature type="region of interest" description="Disordered" evidence="1">
    <location>
        <begin position="266"/>
        <end position="302"/>
    </location>
</feature>
<evidence type="ECO:0000256" key="1">
    <source>
        <dbReference type="SAM" id="MobiDB-lite"/>
    </source>
</evidence>
<dbReference type="RefSeq" id="WP_338529172.1">
    <property type="nucleotide sequence ID" value="NZ_CP030941.1"/>
</dbReference>
<proteinExistence type="predicted"/>
<dbReference type="PANTHER" id="PTHR36505">
    <property type="entry name" value="BLR1072 PROTEIN"/>
    <property type="match status" value="1"/>
</dbReference>
<dbReference type="InterPro" id="IPR011033">
    <property type="entry name" value="PRC_barrel-like_sf"/>
</dbReference>
<protein>
    <recommendedName>
        <fullName evidence="3">PRC-barrel domain-containing protein</fullName>
    </recommendedName>
</protein>
<evidence type="ECO:0000256" key="2">
    <source>
        <dbReference type="SAM" id="SignalP"/>
    </source>
</evidence>
<feature type="chain" id="PRO_5046132731" description="PRC-barrel domain-containing protein" evidence="2">
    <location>
        <begin position="20"/>
        <end position="302"/>
    </location>
</feature>
<dbReference type="EMBL" id="CP030941">
    <property type="protein sequence ID" value="UUP16768.1"/>
    <property type="molecule type" value="Genomic_DNA"/>
</dbReference>
<feature type="compositionally biased region" description="Polar residues" evidence="1">
    <location>
        <begin position="272"/>
        <end position="302"/>
    </location>
</feature>
<dbReference type="Proteomes" id="UP001342418">
    <property type="component" value="Chromosome"/>
</dbReference>
<dbReference type="InterPro" id="IPR027275">
    <property type="entry name" value="PRC-brl_dom"/>
</dbReference>
<gene>
    <name evidence="4" type="ORF">NTH_01215</name>
</gene>
<evidence type="ECO:0000313" key="5">
    <source>
        <dbReference type="Proteomes" id="UP001342418"/>
    </source>
</evidence>
<reference evidence="4 5" key="1">
    <citation type="submission" date="2018-07" db="EMBL/GenBank/DDBJ databases">
        <title>Genome sequence of Nitratireductor thuwali#1536.</title>
        <authorList>
            <person name="Michoud G."/>
            <person name="Merlino G."/>
            <person name="Sefrji F.O."/>
            <person name="Daffonchio D."/>
        </authorList>
    </citation>
    <scope>NUCLEOTIDE SEQUENCE [LARGE SCALE GENOMIC DNA]</scope>
    <source>
        <strain evidence="5">Nit1536</strain>
    </source>
</reference>
<evidence type="ECO:0000313" key="4">
    <source>
        <dbReference type="EMBL" id="UUP16768.1"/>
    </source>
</evidence>
<dbReference type="Gene3D" id="2.30.30.240">
    <property type="entry name" value="PRC-barrel domain"/>
    <property type="match status" value="1"/>
</dbReference>
<keyword evidence="5" id="KW-1185">Reference proteome</keyword>
<sequence>MTKCFRTGSIALTSVFALAVAGHAQETTTETQTAQQTAESSQCMQEVRSLAERINEEGSWLAGYPGPAGTGGFGTRYPYGTMGGTATTTTGTGAATPPPGTAAGPWAGANWRQNPNFEMATLFRAANVLASHGNEEACLAVAAAAEQRYDELSSQFRELGVQPEEVTNWREAELASAVPVTEVGYPRRIDDVIGTDVRNARDEDLGEVEDVVLNPQSGEIDYVVVSTGGFFGIGGQDVAVPWEHLRVTQRMATFVLPVDESVMEQAPRISDDQASATQGAGSADRQNIDTFWQDQLSQQPAD</sequence>
<organism evidence="4 5">
    <name type="scientific">Nitratireductor thuwali</name>
    <dbReference type="NCBI Taxonomy" id="2267699"/>
    <lineage>
        <taxon>Bacteria</taxon>
        <taxon>Pseudomonadati</taxon>
        <taxon>Pseudomonadota</taxon>
        <taxon>Alphaproteobacteria</taxon>
        <taxon>Hyphomicrobiales</taxon>
        <taxon>Phyllobacteriaceae</taxon>
        <taxon>Nitratireductor</taxon>
    </lineage>
</organism>
<keyword evidence="2" id="KW-0732">Signal</keyword>
<dbReference type="SUPFAM" id="SSF50346">
    <property type="entry name" value="PRC-barrel domain"/>
    <property type="match status" value="1"/>
</dbReference>
<feature type="signal peptide" evidence="2">
    <location>
        <begin position="1"/>
        <end position="19"/>
    </location>
</feature>
<evidence type="ECO:0000259" key="3">
    <source>
        <dbReference type="Pfam" id="PF05239"/>
    </source>
</evidence>
<name>A0ABY5MJB2_9HYPH</name>
<feature type="domain" description="PRC-barrel" evidence="3">
    <location>
        <begin position="188"/>
        <end position="247"/>
    </location>
</feature>